<evidence type="ECO:0000256" key="2">
    <source>
        <dbReference type="ARBA" id="ARBA00022598"/>
    </source>
</evidence>
<dbReference type="NCBIfam" id="NF005801">
    <property type="entry name" value="PRK07656.1"/>
    <property type="match status" value="1"/>
</dbReference>
<dbReference type="PROSITE" id="PS00455">
    <property type="entry name" value="AMP_BINDING"/>
    <property type="match status" value="1"/>
</dbReference>
<dbReference type="GO" id="GO:0006631">
    <property type="term" value="P:fatty acid metabolic process"/>
    <property type="evidence" value="ECO:0007669"/>
    <property type="project" value="TreeGrafter"/>
</dbReference>
<evidence type="ECO:0000256" key="1">
    <source>
        <dbReference type="ARBA" id="ARBA00006432"/>
    </source>
</evidence>
<dbReference type="PANTHER" id="PTHR43201">
    <property type="entry name" value="ACYL-COA SYNTHETASE"/>
    <property type="match status" value="1"/>
</dbReference>
<gene>
    <name evidence="5" type="ORF">D7D52_04580</name>
</gene>
<dbReference type="KEGG" id="nyu:D7D52_04580"/>
<feature type="domain" description="AMP-dependent synthetase/ligase" evidence="3">
    <location>
        <begin position="13"/>
        <end position="378"/>
    </location>
</feature>
<dbReference type="RefSeq" id="WP_120735192.1">
    <property type="nucleotide sequence ID" value="NZ_CP032568.1"/>
</dbReference>
<dbReference type="InterPro" id="IPR025110">
    <property type="entry name" value="AMP-bd_C"/>
</dbReference>
<keyword evidence="6" id="KW-1185">Reference proteome</keyword>
<proteinExistence type="inferred from homology"/>
<dbReference type="GO" id="GO:0031956">
    <property type="term" value="F:medium-chain fatty acid-CoA ligase activity"/>
    <property type="evidence" value="ECO:0007669"/>
    <property type="project" value="TreeGrafter"/>
</dbReference>
<dbReference type="EMBL" id="CP032568">
    <property type="protein sequence ID" value="AYF73255.1"/>
    <property type="molecule type" value="Genomic_DNA"/>
</dbReference>
<dbReference type="Gene3D" id="3.30.300.30">
    <property type="match status" value="1"/>
</dbReference>
<dbReference type="PANTHER" id="PTHR43201:SF5">
    <property type="entry name" value="MEDIUM-CHAIN ACYL-COA LIGASE ACSF2, MITOCHONDRIAL"/>
    <property type="match status" value="1"/>
</dbReference>
<dbReference type="Pfam" id="PF13193">
    <property type="entry name" value="AMP-binding_C"/>
    <property type="match status" value="1"/>
</dbReference>
<dbReference type="InterPro" id="IPR000873">
    <property type="entry name" value="AMP-dep_synth/lig_dom"/>
</dbReference>
<evidence type="ECO:0000259" key="4">
    <source>
        <dbReference type="Pfam" id="PF13193"/>
    </source>
</evidence>
<dbReference type="Proteomes" id="UP000267164">
    <property type="component" value="Chromosome"/>
</dbReference>
<keyword evidence="2 5" id="KW-0436">Ligase</keyword>
<dbReference type="Pfam" id="PF00501">
    <property type="entry name" value="AMP-binding"/>
    <property type="match status" value="1"/>
</dbReference>
<comment type="similarity">
    <text evidence="1">Belongs to the ATP-dependent AMP-binding enzyme family.</text>
</comment>
<evidence type="ECO:0000313" key="5">
    <source>
        <dbReference type="EMBL" id="AYF73255.1"/>
    </source>
</evidence>
<reference evidence="5 6" key="1">
    <citation type="submission" date="2018-09" db="EMBL/GenBank/DDBJ databases">
        <title>Nocardia yunnanensis sp. nov., an actinomycete isolated from a soil sample.</title>
        <authorList>
            <person name="Zhang J."/>
        </authorList>
    </citation>
    <scope>NUCLEOTIDE SEQUENCE [LARGE SCALE GENOMIC DNA]</scope>
    <source>
        <strain evidence="5 6">CFHS0054</strain>
    </source>
</reference>
<dbReference type="InterPro" id="IPR045851">
    <property type="entry name" value="AMP-bd_C_sf"/>
</dbReference>
<accession>A0A386Z9H6</accession>
<organism evidence="5 6">
    <name type="scientific">Nocardia yunnanensis</name>
    <dbReference type="NCBI Taxonomy" id="2382165"/>
    <lineage>
        <taxon>Bacteria</taxon>
        <taxon>Bacillati</taxon>
        <taxon>Actinomycetota</taxon>
        <taxon>Actinomycetes</taxon>
        <taxon>Mycobacteriales</taxon>
        <taxon>Nocardiaceae</taxon>
        <taxon>Nocardia</taxon>
    </lineage>
</organism>
<evidence type="ECO:0000313" key="6">
    <source>
        <dbReference type="Proteomes" id="UP000267164"/>
    </source>
</evidence>
<dbReference type="OrthoDB" id="9803968at2"/>
<sequence length="515" mass="55478">MTSPPQTTPRALHEAATRYGDAPAVGDGAVRLSWSQLLDSVRETARALMARGIQRGDRVGIWAPNTHHWVTAVLATHYVGAAIVPLNTRYVAAEAIDVLERVDAKALFVAGTFLGRDRLGELRAAAPELGIETTIVIPVEGEEPVENAIAWSELGKVAEAVSLAEAVARAESVAPEDLSDILFTSGTTGRSKGVLIAHAQVLASARAWADCATLNSDDTYLVVPPFFHSFGYKAGILTCLVTGATIVPQAVFDVPTTMRLIHDERITVLTGPPTIHQSLLDHPARAEADLSSLRVAVTGAATVPVVLIERLRSELDFEVVLTAYGQTESGGFGTMCRPEDSSETIANTCGRVIDGFEMKLADNGELLLRSAQVMRGYLDDPQATAATIDPDGWLHTGDVAVIDERGYMKVTDRLKDMYISGGFNVYPAEIEQAMARLDGVAETAVIGVPDERMGEVGKVYVVRRPGATLTTDDVLAYAKTKLANFKVPKYVEFRDELPYNAAGKVLKRQLREEKA</sequence>
<name>A0A386Z9H6_9NOCA</name>
<dbReference type="FunFam" id="3.30.300.30:FF:000008">
    <property type="entry name" value="2,3-dihydroxybenzoate-AMP ligase"/>
    <property type="match status" value="1"/>
</dbReference>
<dbReference type="InterPro" id="IPR020845">
    <property type="entry name" value="AMP-binding_CS"/>
</dbReference>
<feature type="domain" description="AMP-binding enzyme C-terminal" evidence="4">
    <location>
        <begin position="429"/>
        <end position="504"/>
    </location>
</feature>
<protein>
    <submittedName>
        <fullName evidence="5">Fatty acid--CoA ligase</fullName>
    </submittedName>
</protein>
<dbReference type="SUPFAM" id="SSF56801">
    <property type="entry name" value="Acetyl-CoA synthetase-like"/>
    <property type="match status" value="1"/>
</dbReference>
<dbReference type="InterPro" id="IPR042099">
    <property type="entry name" value="ANL_N_sf"/>
</dbReference>
<dbReference type="Gene3D" id="3.40.50.12780">
    <property type="entry name" value="N-terminal domain of ligase-like"/>
    <property type="match status" value="1"/>
</dbReference>
<evidence type="ECO:0000259" key="3">
    <source>
        <dbReference type="Pfam" id="PF00501"/>
    </source>
</evidence>
<dbReference type="AlphaFoldDB" id="A0A386Z9H6"/>